<gene>
    <name evidence="1" type="ORF">DPMN_012530</name>
</gene>
<reference evidence="1" key="1">
    <citation type="journal article" date="2019" name="bioRxiv">
        <title>The Genome of the Zebra Mussel, Dreissena polymorpha: A Resource for Invasive Species Research.</title>
        <authorList>
            <person name="McCartney M.A."/>
            <person name="Auch B."/>
            <person name="Kono T."/>
            <person name="Mallez S."/>
            <person name="Zhang Y."/>
            <person name="Obille A."/>
            <person name="Becker A."/>
            <person name="Abrahante J.E."/>
            <person name="Garbe J."/>
            <person name="Badalamenti J.P."/>
            <person name="Herman A."/>
            <person name="Mangelson H."/>
            <person name="Liachko I."/>
            <person name="Sullivan S."/>
            <person name="Sone E.D."/>
            <person name="Koren S."/>
            <person name="Silverstein K.A.T."/>
            <person name="Beckman K.B."/>
            <person name="Gohl D.M."/>
        </authorList>
    </citation>
    <scope>NUCLEOTIDE SEQUENCE</scope>
    <source>
        <strain evidence="1">Duluth1</strain>
        <tissue evidence="1">Whole animal</tissue>
    </source>
</reference>
<dbReference type="EMBL" id="JAIWYP010000001">
    <property type="protein sequence ID" value="KAH3888494.1"/>
    <property type="molecule type" value="Genomic_DNA"/>
</dbReference>
<protein>
    <submittedName>
        <fullName evidence="1">Uncharacterized protein</fullName>
    </submittedName>
</protein>
<name>A0A9D4S107_DREPO</name>
<dbReference type="Proteomes" id="UP000828390">
    <property type="component" value="Unassembled WGS sequence"/>
</dbReference>
<accession>A0A9D4S107</accession>
<sequence>MNNKLTAAGGLLRLLRQQIILTVKTMTTIKPTVTPTPIPTPFATTFSSEVGPSASLLLSVENPDLSPQEL</sequence>
<evidence type="ECO:0000313" key="2">
    <source>
        <dbReference type="Proteomes" id="UP000828390"/>
    </source>
</evidence>
<reference evidence="1" key="2">
    <citation type="submission" date="2020-11" db="EMBL/GenBank/DDBJ databases">
        <authorList>
            <person name="McCartney M.A."/>
            <person name="Auch B."/>
            <person name="Kono T."/>
            <person name="Mallez S."/>
            <person name="Becker A."/>
            <person name="Gohl D.M."/>
            <person name="Silverstein K.A.T."/>
            <person name="Koren S."/>
            <person name="Bechman K.B."/>
            <person name="Herman A."/>
            <person name="Abrahante J.E."/>
            <person name="Garbe J."/>
        </authorList>
    </citation>
    <scope>NUCLEOTIDE SEQUENCE</scope>
    <source>
        <strain evidence="1">Duluth1</strain>
        <tissue evidence="1">Whole animal</tissue>
    </source>
</reference>
<proteinExistence type="predicted"/>
<organism evidence="1 2">
    <name type="scientific">Dreissena polymorpha</name>
    <name type="common">Zebra mussel</name>
    <name type="synonym">Mytilus polymorpha</name>
    <dbReference type="NCBI Taxonomy" id="45954"/>
    <lineage>
        <taxon>Eukaryota</taxon>
        <taxon>Metazoa</taxon>
        <taxon>Spiralia</taxon>
        <taxon>Lophotrochozoa</taxon>
        <taxon>Mollusca</taxon>
        <taxon>Bivalvia</taxon>
        <taxon>Autobranchia</taxon>
        <taxon>Heteroconchia</taxon>
        <taxon>Euheterodonta</taxon>
        <taxon>Imparidentia</taxon>
        <taxon>Neoheterodontei</taxon>
        <taxon>Myida</taxon>
        <taxon>Dreissenoidea</taxon>
        <taxon>Dreissenidae</taxon>
        <taxon>Dreissena</taxon>
    </lineage>
</organism>
<dbReference type="AlphaFoldDB" id="A0A9D4S107"/>
<comment type="caution">
    <text evidence="1">The sequence shown here is derived from an EMBL/GenBank/DDBJ whole genome shotgun (WGS) entry which is preliminary data.</text>
</comment>
<keyword evidence="2" id="KW-1185">Reference proteome</keyword>
<evidence type="ECO:0000313" key="1">
    <source>
        <dbReference type="EMBL" id="KAH3888494.1"/>
    </source>
</evidence>